<accession>A0ABP6ICT2</accession>
<sequence length="145" mass="16210">MADRTHPFAGADRSNGHRAGSHPYAAQVGYSPLADPEFFTNADIRNYCEKARGEFLRLSFEIAMAAEVLQAVLKEVPDPEGRPFGARARARRVARHLKRTATDARDAAKNAARTYAAFQREYDPELSATTRTRPARARRRFDFGA</sequence>
<dbReference type="InterPro" id="IPR053789">
    <property type="entry name" value="TraA-like"/>
</dbReference>
<feature type="region of interest" description="Disordered" evidence="1">
    <location>
        <begin position="123"/>
        <end position="145"/>
    </location>
</feature>
<evidence type="ECO:0000313" key="3">
    <source>
        <dbReference type="Proteomes" id="UP001500831"/>
    </source>
</evidence>
<organism evidence="2 3">
    <name type="scientific">Streptosporangium fragile</name>
    <dbReference type="NCBI Taxonomy" id="46186"/>
    <lineage>
        <taxon>Bacteria</taxon>
        <taxon>Bacillati</taxon>
        <taxon>Actinomycetota</taxon>
        <taxon>Actinomycetes</taxon>
        <taxon>Streptosporangiales</taxon>
        <taxon>Streptosporangiaceae</taxon>
        <taxon>Streptosporangium</taxon>
    </lineage>
</organism>
<dbReference type="NCBIfam" id="NF041213">
    <property type="entry name" value="plasmid_TraA"/>
    <property type="match status" value="1"/>
</dbReference>
<dbReference type="Proteomes" id="UP001500831">
    <property type="component" value="Unassembled WGS sequence"/>
</dbReference>
<evidence type="ECO:0008006" key="4">
    <source>
        <dbReference type="Google" id="ProtNLM"/>
    </source>
</evidence>
<evidence type="ECO:0000256" key="1">
    <source>
        <dbReference type="SAM" id="MobiDB-lite"/>
    </source>
</evidence>
<evidence type="ECO:0000313" key="2">
    <source>
        <dbReference type="EMBL" id="GAA2870523.1"/>
    </source>
</evidence>
<protein>
    <recommendedName>
        <fullName evidence="4">Sporulation protein SsgA</fullName>
    </recommendedName>
</protein>
<keyword evidence="3" id="KW-1185">Reference proteome</keyword>
<proteinExistence type="predicted"/>
<feature type="region of interest" description="Disordered" evidence="1">
    <location>
        <begin position="1"/>
        <end position="23"/>
    </location>
</feature>
<name>A0ABP6ICT2_9ACTN</name>
<dbReference type="RefSeq" id="WP_344971762.1">
    <property type="nucleotide sequence ID" value="NZ_BAAAVI010000019.1"/>
</dbReference>
<reference evidence="3" key="1">
    <citation type="journal article" date="2019" name="Int. J. Syst. Evol. Microbiol.">
        <title>The Global Catalogue of Microorganisms (GCM) 10K type strain sequencing project: providing services to taxonomists for standard genome sequencing and annotation.</title>
        <authorList>
            <consortium name="The Broad Institute Genomics Platform"/>
            <consortium name="The Broad Institute Genome Sequencing Center for Infectious Disease"/>
            <person name="Wu L."/>
            <person name="Ma J."/>
        </authorList>
    </citation>
    <scope>NUCLEOTIDE SEQUENCE [LARGE SCALE GENOMIC DNA]</scope>
    <source>
        <strain evidence="3">JCM 6242</strain>
    </source>
</reference>
<gene>
    <name evidence="2" type="ORF">GCM10010517_30750</name>
</gene>
<dbReference type="EMBL" id="BAAAVI010000019">
    <property type="protein sequence ID" value="GAA2870523.1"/>
    <property type="molecule type" value="Genomic_DNA"/>
</dbReference>
<comment type="caution">
    <text evidence="2">The sequence shown here is derived from an EMBL/GenBank/DDBJ whole genome shotgun (WGS) entry which is preliminary data.</text>
</comment>